<feature type="domain" description="Pseudouridine synthase I TruA alpha/beta" evidence="8">
    <location>
        <begin position="7"/>
        <end position="101"/>
    </location>
</feature>
<dbReference type="FunFam" id="3.30.70.580:FF:000001">
    <property type="entry name" value="tRNA pseudouridine synthase A"/>
    <property type="match status" value="1"/>
</dbReference>
<dbReference type="HAMAP" id="MF_00171">
    <property type="entry name" value="TruA"/>
    <property type="match status" value="1"/>
</dbReference>
<dbReference type="InterPro" id="IPR020094">
    <property type="entry name" value="TruA/RsuA/RluB/E/F_N"/>
</dbReference>
<evidence type="ECO:0000256" key="4">
    <source>
        <dbReference type="HAMAP-Rule" id="MF_00171"/>
    </source>
</evidence>
<dbReference type="SUPFAM" id="SSF55120">
    <property type="entry name" value="Pseudouridine synthase"/>
    <property type="match status" value="1"/>
</dbReference>
<protein>
    <recommendedName>
        <fullName evidence="4">tRNA pseudouridine synthase A</fullName>
        <ecNumber evidence="4">5.4.99.12</ecNumber>
    </recommendedName>
    <alternativeName>
        <fullName evidence="4">tRNA pseudouridine(38-40) synthase</fullName>
    </alternativeName>
    <alternativeName>
        <fullName evidence="4">tRNA pseudouridylate synthase I</fullName>
    </alternativeName>
    <alternativeName>
        <fullName evidence="4">tRNA-uridine isomerase I</fullName>
    </alternativeName>
</protein>
<evidence type="ECO:0000256" key="7">
    <source>
        <dbReference type="RuleBase" id="RU003792"/>
    </source>
</evidence>
<dbReference type="InterPro" id="IPR020103">
    <property type="entry name" value="PsdUridine_synth_cat_dom_sf"/>
</dbReference>
<proteinExistence type="inferred from homology"/>
<evidence type="ECO:0000256" key="1">
    <source>
        <dbReference type="ARBA" id="ARBA00009375"/>
    </source>
</evidence>
<dbReference type="Gene3D" id="3.30.70.660">
    <property type="entry name" value="Pseudouridine synthase I, catalytic domain, C-terminal subdomain"/>
    <property type="match status" value="1"/>
</dbReference>
<evidence type="ECO:0000313" key="9">
    <source>
        <dbReference type="EMBL" id="GGK22856.1"/>
    </source>
</evidence>
<dbReference type="PANTHER" id="PTHR11142">
    <property type="entry name" value="PSEUDOURIDYLATE SYNTHASE"/>
    <property type="match status" value="1"/>
</dbReference>
<dbReference type="GO" id="GO:0160147">
    <property type="term" value="F:tRNA pseudouridine(38-40) synthase activity"/>
    <property type="evidence" value="ECO:0007669"/>
    <property type="project" value="UniProtKB-EC"/>
</dbReference>
<comment type="subunit">
    <text evidence="4">Homodimer.</text>
</comment>
<comment type="function">
    <text evidence="4">Formation of pseudouridine at positions 38, 39 and 40 in the anticodon stem and loop of transfer RNAs.</text>
</comment>
<comment type="caution">
    <text evidence="9">The sequence shown here is derived from an EMBL/GenBank/DDBJ whole genome shotgun (WGS) entry which is preliminary data.</text>
</comment>
<keyword evidence="2 4" id="KW-0819">tRNA processing</keyword>
<evidence type="ECO:0000256" key="5">
    <source>
        <dbReference type="PIRSR" id="PIRSR001430-1"/>
    </source>
</evidence>
<evidence type="ECO:0000313" key="10">
    <source>
        <dbReference type="Proteomes" id="UP000600449"/>
    </source>
</evidence>
<name>A0A917Q5B1_9HYPH</name>
<dbReference type="Gene3D" id="3.30.70.580">
    <property type="entry name" value="Pseudouridine synthase I, catalytic domain, N-terminal subdomain"/>
    <property type="match status" value="1"/>
</dbReference>
<dbReference type="AlphaFoldDB" id="A0A917Q5B1"/>
<feature type="domain" description="Pseudouridine synthase I TruA alpha/beta" evidence="8">
    <location>
        <begin position="144"/>
        <end position="245"/>
    </location>
</feature>
<organism evidence="9 10">
    <name type="scientific">Salinarimonas ramus</name>
    <dbReference type="NCBI Taxonomy" id="690164"/>
    <lineage>
        <taxon>Bacteria</taxon>
        <taxon>Pseudomonadati</taxon>
        <taxon>Pseudomonadota</taxon>
        <taxon>Alphaproteobacteria</taxon>
        <taxon>Hyphomicrobiales</taxon>
        <taxon>Salinarimonadaceae</taxon>
        <taxon>Salinarimonas</taxon>
    </lineage>
</organism>
<dbReference type="NCBIfam" id="TIGR00071">
    <property type="entry name" value="hisT_truA"/>
    <property type="match status" value="1"/>
</dbReference>
<keyword evidence="3 4" id="KW-0413">Isomerase</keyword>
<dbReference type="InterPro" id="IPR020097">
    <property type="entry name" value="PsdUridine_synth_TruA_a/b_dom"/>
</dbReference>
<dbReference type="Pfam" id="PF01416">
    <property type="entry name" value="PseudoU_synth_1"/>
    <property type="match status" value="2"/>
</dbReference>
<feature type="binding site" evidence="4 6">
    <location>
        <position position="111"/>
    </location>
    <ligand>
        <name>substrate</name>
    </ligand>
</feature>
<evidence type="ECO:0000256" key="3">
    <source>
        <dbReference type="ARBA" id="ARBA00023235"/>
    </source>
</evidence>
<reference evidence="9 10" key="1">
    <citation type="journal article" date="2014" name="Int. J. Syst. Evol. Microbiol.">
        <title>Complete genome sequence of Corynebacterium casei LMG S-19264T (=DSM 44701T), isolated from a smear-ripened cheese.</title>
        <authorList>
            <consortium name="US DOE Joint Genome Institute (JGI-PGF)"/>
            <person name="Walter F."/>
            <person name="Albersmeier A."/>
            <person name="Kalinowski J."/>
            <person name="Ruckert C."/>
        </authorList>
    </citation>
    <scope>NUCLEOTIDE SEQUENCE [LARGE SCALE GENOMIC DNA]</scope>
    <source>
        <strain evidence="9 10">CGMCC 1.9161</strain>
    </source>
</reference>
<feature type="active site" description="Nucleophile" evidence="4 5">
    <location>
        <position position="52"/>
    </location>
</feature>
<evidence type="ECO:0000259" key="8">
    <source>
        <dbReference type="Pfam" id="PF01416"/>
    </source>
</evidence>
<dbReference type="RefSeq" id="WP_188909632.1">
    <property type="nucleotide sequence ID" value="NZ_BMMF01000002.1"/>
</dbReference>
<dbReference type="PANTHER" id="PTHR11142:SF0">
    <property type="entry name" value="TRNA PSEUDOURIDINE SYNTHASE-LIKE 1"/>
    <property type="match status" value="1"/>
</dbReference>
<dbReference type="EMBL" id="BMMF01000002">
    <property type="protein sequence ID" value="GGK22856.1"/>
    <property type="molecule type" value="Genomic_DNA"/>
</dbReference>
<keyword evidence="10" id="KW-1185">Reference proteome</keyword>
<evidence type="ECO:0000256" key="6">
    <source>
        <dbReference type="PIRSR" id="PIRSR001430-2"/>
    </source>
</evidence>
<evidence type="ECO:0000256" key="2">
    <source>
        <dbReference type="ARBA" id="ARBA00022694"/>
    </source>
</evidence>
<dbReference type="InterPro" id="IPR020095">
    <property type="entry name" value="PsdUridine_synth_TruA_C"/>
</dbReference>
<accession>A0A917Q5B1</accession>
<dbReference type="GO" id="GO:0003723">
    <property type="term" value="F:RNA binding"/>
    <property type="evidence" value="ECO:0007669"/>
    <property type="project" value="InterPro"/>
</dbReference>
<comment type="catalytic activity">
    <reaction evidence="4 7">
        <text>uridine(38/39/40) in tRNA = pseudouridine(38/39/40) in tRNA</text>
        <dbReference type="Rhea" id="RHEA:22376"/>
        <dbReference type="Rhea" id="RHEA-COMP:10085"/>
        <dbReference type="Rhea" id="RHEA-COMP:10087"/>
        <dbReference type="ChEBI" id="CHEBI:65314"/>
        <dbReference type="ChEBI" id="CHEBI:65315"/>
        <dbReference type="EC" id="5.4.99.12"/>
    </reaction>
</comment>
<dbReference type="CDD" id="cd02570">
    <property type="entry name" value="PseudoU_synth_EcTruA"/>
    <property type="match status" value="1"/>
</dbReference>
<dbReference type="EC" id="5.4.99.12" evidence="4"/>
<comment type="similarity">
    <text evidence="1 4 7">Belongs to the tRNA pseudouridine synthase TruA family.</text>
</comment>
<dbReference type="GO" id="GO:0031119">
    <property type="term" value="P:tRNA pseudouridine synthesis"/>
    <property type="evidence" value="ECO:0007669"/>
    <property type="project" value="UniProtKB-UniRule"/>
</dbReference>
<sequence>MPRYKLVVEYDGTPYSGWQFQDNARSVQEVVERAITGFCGHPVRLHCAGRTDAGVHATHQVVHVDLERAYRTDTIRDAANAHMRDEAVAVVSAQPVTEAFHARLSARKRHYTYRILNRMAPPTFDRERVWHVRQPIDVARMQEAADTLVGHHDFTTFRASQCQGRTPWKTLERLCVERRGDEVQVRASSRSFLHNQVRSMVGTIVLAGIGRWTTEDVAAALAARDRTRCGALAPPHGLYFVGVDYAEGSDVPPEVE</sequence>
<dbReference type="InterPro" id="IPR001406">
    <property type="entry name" value="PsdUridine_synth_TruA"/>
</dbReference>
<dbReference type="PIRSF" id="PIRSF001430">
    <property type="entry name" value="tRNA_psdUrid_synth"/>
    <property type="match status" value="1"/>
</dbReference>
<comment type="caution">
    <text evidence="4">Lacks conserved residue(s) required for the propagation of feature annotation.</text>
</comment>
<gene>
    <name evidence="4 9" type="primary">truA</name>
    <name evidence="9" type="ORF">GCM10011322_07020</name>
</gene>
<dbReference type="Proteomes" id="UP000600449">
    <property type="component" value="Unassembled WGS sequence"/>
</dbReference>